<dbReference type="Proteomes" id="UP001162992">
    <property type="component" value="Chromosome 5"/>
</dbReference>
<sequence length="232" mass="25002">MATFLSFAHPSPRFPSVLTLLNPLPPRPPPSPSPSPSRSSKLHSQFSQHICRKRPALICPTASSNAYDAATSAAADSHPESGVRLESGTDNVAQQSSGLIEESEAQASEEGSIKQESDGISREKKVPRKRNGAAIVDVLKVFEGLLERPSGSGQIMAAAGSVVVERVKAEAESLHNKDDVEAQLIFELLRSVQLLEMDMQLVVAARKESTLLERLSKAKERCQQAIKLANSL</sequence>
<keyword evidence="2" id="KW-1185">Reference proteome</keyword>
<evidence type="ECO:0000313" key="2">
    <source>
        <dbReference type="Proteomes" id="UP001162992"/>
    </source>
</evidence>
<comment type="caution">
    <text evidence="1">The sequence shown here is derived from an EMBL/GenBank/DDBJ whole genome shotgun (WGS) entry which is preliminary data.</text>
</comment>
<accession>A0ACC2DM66</accession>
<gene>
    <name evidence="1" type="ORF">O6H91_05G022200</name>
</gene>
<reference evidence="2" key="1">
    <citation type="journal article" date="2024" name="Proc. Natl. Acad. Sci. U.S.A.">
        <title>Extraordinary preservation of gene collinearity over three hundred million years revealed in homosporous lycophytes.</title>
        <authorList>
            <person name="Li C."/>
            <person name="Wickell D."/>
            <person name="Kuo L.Y."/>
            <person name="Chen X."/>
            <person name="Nie B."/>
            <person name="Liao X."/>
            <person name="Peng D."/>
            <person name="Ji J."/>
            <person name="Jenkins J."/>
            <person name="Williams M."/>
            <person name="Shu S."/>
            <person name="Plott C."/>
            <person name="Barry K."/>
            <person name="Rajasekar S."/>
            <person name="Grimwood J."/>
            <person name="Han X."/>
            <person name="Sun S."/>
            <person name="Hou Z."/>
            <person name="He W."/>
            <person name="Dai G."/>
            <person name="Sun C."/>
            <person name="Schmutz J."/>
            <person name="Leebens-Mack J.H."/>
            <person name="Li F.W."/>
            <person name="Wang L."/>
        </authorList>
    </citation>
    <scope>NUCLEOTIDE SEQUENCE [LARGE SCALE GENOMIC DNA]</scope>
    <source>
        <strain evidence="2">cv. PW_Plant_1</strain>
    </source>
</reference>
<evidence type="ECO:0000313" key="1">
    <source>
        <dbReference type="EMBL" id="KAJ7555092.1"/>
    </source>
</evidence>
<proteinExistence type="predicted"/>
<dbReference type="EMBL" id="CM055096">
    <property type="protein sequence ID" value="KAJ7555092.1"/>
    <property type="molecule type" value="Genomic_DNA"/>
</dbReference>
<organism evidence="1 2">
    <name type="scientific">Diphasiastrum complanatum</name>
    <name type="common">Issler's clubmoss</name>
    <name type="synonym">Lycopodium complanatum</name>
    <dbReference type="NCBI Taxonomy" id="34168"/>
    <lineage>
        <taxon>Eukaryota</taxon>
        <taxon>Viridiplantae</taxon>
        <taxon>Streptophyta</taxon>
        <taxon>Embryophyta</taxon>
        <taxon>Tracheophyta</taxon>
        <taxon>Lycopodiopsida</taxon>
        <taxon>Lycopodiales</taxon>
        <taxon>Lycopodiaceae</taxon>
        <taxon>Lycopodioideae</taxon>
        <taxon>Diphasiastrum</taxon>
    </lineage>
</organism>
<name>A0ACC2DM66_DIPCM</name>
<protein>
    <submittedName>
        <fullName evidence="1">Uncharacterized protein</fullName>
    </submittedName>
</protein>